<keyword evidence="12" id="KW-0732">Signal</keyword>
<feature type="signal peptide" evidence="12">
    <location>
        <begin position="1"/>
        <end position="37"/>
    </location>
</feature>
<keyword evidence="9 10" id="KW-0998">Cell outer membrane</keyword>
<feature type="domain" description="TonB-dependent receptor plug" evidence="14">
    <location>
        <begin position="81"/>
        <end position="198"/>
    </location>
</feature>
<dbReference type="SUPFAM" id="SSF56935">
    <property type="entry name" value="Porins"/>
    <property type="match status" value="1"/>
</dbReference>
<dbReference type="PANTHER" id="PTHR47234">
    <property type="match status" value="1"/>
</dbReference>
<evidence type="ECO:0000259" key="14">
    <source>
        <dbReference type="Pfam" id="PF07715"/>
    </source>
</evidence>
<dbReference type="CDD" id="cd01347">
    <property type="entry name" value="ligand_gated_channel"/>
    <property type="match status" value="1"/>
</dbReference>
<gene>
    <name evidence="15" type="ORF">Bxe_C0399</name>
</gene>
<sequence>MNKKISAMPGCGAIARWRHKTISLAVATYACSGAAYAQSEAVPPVAQPASPAQQSGGQDNVQIQDRVVVTGTRTATKASRSLTPVDVITSEQLQSTGQTDLRDALVSLSPAIQRQAMGGAQAALVDVLTLHGLTPDQVLVLVNGKRRHSTATISLNPGPQQGSTGVDIDLIPVSAVDHVEILRDGAAAQYGSDAIAGVINIILKSDTKGGSIETSTGQTYQGDGLHQDESAHYGLALGAGGFLDLSAEVSHENHTDRTSQYAHTGALAGSISNIYFGDPESTREVVGFNAGYYLGDNVELYGFGTYAHKDAASYQSIRGSVVLPAVYPNGFIPQDLLGENDFSVTAGAKGDNLLGWKWDLSTTYGGDYAHFSQATSENIGLYQATGQTPTNFYIGNQQSTEWTNNLDFTRPFNVPLLPAPVNVSFGFEQRTEGYSVGAGEPNAYLYGGTPALVGLTPASASNNTRDVLATYIDLATRLTQQWQLDLAGRFEHYSDVGNTTNGKISTRYDFTPWLALRGSVGTGFRAPTLAEEYYTTISPTPTSAFALLAANSSAARLLGAQALKPEKSTSYNLGLVLTPARDINVTLDAYEISIRNRIVEGGSQVGQAAINAIGLAGFSTPLGIPASAISASYFTNGANTRTDGIDLAATYHTYIGQYGTIDWDVGINFNNTTLTHLAAGANGQPLLNSRQIDYLTSGTPKSKIVIGGVWNWGRWGVSLHETRFGTTSAEESYSTGPNAGSVSVFIPFTNKVEYTTDLEARYEVTKHFEVAVGAKNLFNEYPNKLPLAAQYAGADIDPTTSAIGMDGGFYYLRAKYLF</sequence>
<evidence type="ECO:0000256" key="11">
    <source>
        <dbReference type="RuleBase" id="RU003357"/>
    </source>
</evidence>
<evidence type="ECO:0000256" key="1">
    <source>
        <dbReference type="ARBA" id="ARBA00004571"/>
    </source>
</evidence>
<dbReference type="Pfam" id="PF00593">
    <property type="entry name" value="TonB_dep_Rec_b-barrel"/>
    <property type="match status" value="1"/>
</dbReference>
<dbReference type="InterPro" id="IPR039426">
    <property type="entry name" value="TonB-dep_rcpt-like"/>
</dbReference>
<dbReference type="RefSeq" id="WP_011493562.1">
    <property type="nucleotide sequence ID" value="NC_007953.1"/>
</dbReference>
<dbReference type="KEGG" id="bxe:Bxe_C0399"/>
<dbReference type="AlphaFoldDB" id="Q13HY3"/>
<keyword evidence="4 10" id="KW-1134">Transmembrane beta strand</keyword>
<keyword evidence="7 10" id="KW-0472">Membrane</keyword>
<dbReference type="PROSITE" id="PS51257">
    <property type="entry name" value="PROKAR_LIPOPROTEIN"/>
    <property type="match status" value="1"/>
</dbReference>
<evidence type="ECO:0000313" key="15">
    <source>
        <dbReference type="EMBL" id="ABE36306.1"/>
    </source>
</evidence>
<dbReference type="GO" id="GO:0009279">
    <property type="term" value="C:cell outer membrane"/>
    <property type="evidence" value="ECO:0007669"/>
    <property type="project" value="UniProtKB-SubCell"/>
</dbReference>
<keyword evidence="3 10" id="KW-0813">Transport</keyword>
<organism evidence="15 16">
    <name type="scientific">Paraburkholderia xenovorans (strain LB400)</name>
    <dbReference type="NCBI Taxonomy" id="266265"/>
    <lineage>
        <taxon>Bacteria</taxon>
        <taxon>Pseudomonadati</taxon>
        <taxon>Pseudomonadota</taxon>
        <taxon>Betaproteobacteria</taxon>
        <taxon>Burkholderiales</taxon>
        <taxon>Burkholderiaceae</taxon>
        <taxon>Paraburkholderia</taxon>
    </lineage>
</organism>
<dbReference type="EMBL" id="CP000272">
    <property type="protein sequence ID" value="ABE36306.1"/>
    <property type="molecule type" value="Genomic_DNA"/>
</dbReference>
<evidence type="ECO:0000256" key="9">
    <source>
        <dbReference type="ARBA" id="ARBA00023237"/>
    </source>
</evidence>
<dbReference type="Proteomes" id="UP000001817">
    <property type="component" value="Chromosome 3"/>
</dbReference>
<evidence type="ECO:0000256" key="5">
    <source>
        <dbReference type="ARBA" id="ARBA00022692"/>
    </source>
</evidence>
<comment type="subcellular location">
    <subcellularLocation>
        <location evidence="1 10">Cell outer membrane</location>
        <topology evidence="1 10">Multi-pass membrane protein</topology>
    </subcellularLocation>
</comment>
<comment type="similarity">
    <text evidence="2 10 11">Belongs to the TonB-dependent receptor family.</text>
</comment>
<dbReference type="InterPro" id="IPR037066">
    <property type="entry name" value="Plug_dom_sf"/>
</dbReference>
<evidence type="ECO:0000256" key="6">
    <source>
        <dbReference type="ARBA" id="ARBA00023077"/>
    </source>
</evidence>
<keyword evidence="6 11" id="KW-0798">TonB box</keyword>
<evidence type="ECO:0000256" key="10">
    <source>
        <dbReference type="PROSITE-ProRule" id="PRU01360"/>
    </source>
</evidence>
<keyword evidence="5 10" id="KW-0812">Transmembrane</keyword>
<protein>
    <submittedName>
        <fullName evidence="15">TonB-dependent siderophore receptor</fullName>
    </submittedName>
</protein>
<dbReference type="Pfam" id="PF07715">
    <property type="entry name" value="Plug"/>
    <property type="match status" value="1"/>
</dbReference>
<dbReference type="InterPro" id="IPR036942">
    <property type="entry name" value="Beta-barrel_TonB_sf"/>
</dbReference>
<name>Q13HY3_PARXL</name>
<evidence type="ECO:0000256" key="4">
    <source>
        <dbReference type="ARBA" id="ARBA00022452"/>
    </source>
</evidence>
<evidence type="ECO:0000256" key="2">
    <source>
        <dbReference type="ARBA" id="ARBA00009810"/>
    </source>
</evidence>
<keyword evidence="8 15" id="KW-0675">Receptor</keyword>
<proteinExistence type="inferred from homology"/>
<evidence type="ECO:0000256" key="12">
    <source>
        <dbReference type="SAM" id="SignalP"/>
    </source>
</evidence>
<evidence type="ECO:0000256" key="8">
    <source>
        <dbReference type="ARBA" id="ARBA00023170"/>
    </source>
</evidence>
<evidence type="ECO:0000256" key="3">
    <source>
        <dbReference type="ARBA" id="ARBA00022448"/>
    </source>
</evidence>
<reference evidence="15 16" key="1">
    <citation type="journal article" date="2006" name="Proc. Natl. Acad. Sci. U.S.A.">
        <title>Burkholderia xenovorans LB400 harbors a multi-replicon, 9.73-Mbp genome shaped for versatility.</title>
        <authorList>
            <person name="Chain P.S."/>
            <person name="Denef V.J."/>
            <person name="Konstantinidis K.T."/>
            <person name="Vergez L.M."/>
            <person name="Agullo L."/>
            <person name="Reyes V.L."/>
            <person name="Hauser L."/>
            <person name="Cordova M."/>
            <person name="Gomez L."/>
            <person name="Gonzalez M."/>
            <person name="Land M."/>
            <person name="Lao V."/>
            <person name="Larimer F."/>
            <person name="LiPuma J.J."/>
            <person name="Mahenthiralingam E."/>
            <person name="Malfatti S.A."/>
            <person name="Marx C.J."/>
            <person name="Parnell J.J."/>
            <person name="Ramette A."/>
            <person name="Richardson P."/>
            <person name="Seeger M."/>
            <person name="Smith D."/>
            <person name="Spilker T."/>
            <person name="Sul W.J."/>
            <person name="Tsoi T.V."/>
            <person name="Ulrich L.E."/>
            <person name="Zhulin I.B."/>
            <person name="Tiedje J.M."/>
        </authorList>
    </citation>
    <scope>NUCLEOTIDE SEQUENCE [LARGE SCALE GENOMIC DNA]</scope>
    <source>
        <strain evidence="15 16">LB400</strain>
    </source>
</reference>
<dbReference type="InterPro" id="IPR012910">
    <property type="entry name" value="Plug_dom"/>
</dbReference>
<keyword evidence="16" id="KW-1185">Reference proteome</keyword>
<dbReference type="Gene3D" id="2.170.130.10">
    <property type="entry name" value="TonB-dependent receptor, plug domain"/>
    <property type="match status" value="1"/>
</dbReference>
<dbReference type="Gene3D" id="2.40.170.20">
    <property type="entry name" value="TonB-dependent receptor, beta-barrel domain"/>
    <property type="match status" value="1"/>
</dbReference>
<dbReference type="STRING" id="266265.Bxe_C0399"/>
<dbReference type="PANTHER" id="PTHR47234:SF3">
    <property type="entry name" value="SECRETIN_TONB SHORT N-TERMINAL DOMAIN-CONTAINING PROTEIN"/>
    <property type="match status" value="1"/>
</dbReference>
<evidence type="ECO:0000259" key="13">
    <source>
        <dbReference type="Pfam" id="PF00593"/>
    </source>
</evidence>
<dbReference type="eggNOG" id="COG4206">
    <property type="taxonomic scope" value="Bacteria"/>
</dbReference>
<dbReference type="PROSITE" id="PS52016">
    <property type="entry name" value="TONB_DEPENDENT_REC_3"/>
    <property type="match status" value="1"/>
</dbReference>
<evidence type="ECO:0000256" key="7">
    <source>
        <dbReference type="ARBA" id="ARBA00023136"/>
    </source>
</evidence>
<dbReference type="InterPro" id="IPR000531">
    <property type="entry name" value="Beta-barrel_TonB"/>
</dbReference>
<feature type="chain" id="PRO_5004182487" evidence="12">
    <location>
        <begin position="38"/>
        <end position="818"/>
    </location>
</feature>
<feature type="domain" description="TonB-dependent receptor-like beta-barrel" evidence="13">
    <location>
        <begin position="309"/>
        <end position="777"/>
    </location>
</feature>
<accession>Q13HY3</accession>
<evidence type="ECO:0000313" key="16">
    <source>
        <dbReference type="Proteomes" id="UP000001817"/>
    </source>
</evidence>